<evidence type="ECO:0000313" key="2">
    <source>
        <dbReference type="Proteomes" id="UP001152531"/>
    </source>
</evidence>
<dbReference type="Proteomes" id="UP001152531">
    <property type="component" value="Unassembled WGS sequence"/>
</dbReference>
<proteinExistence type="predicted"/>
<gene>
    <name evidence="1" type="ORF">CLIB1444_02S18668</name>
</gene>
<dbReference type="EMBL" id="CALSDN010000002">
    <property type="protein sequence ID" value="CAH6719880.1"/>
    <property type="molecule type" value="Genomic_DNA"/>
</dbReference>
<keyword evidence="2" id="KW-1185">Reference proteome</keyword>
<comment type="caution">
    <text evidence="1">The sequence shown here is derived from an EMBL/GenBank/DDBJ whole genome shotgun (WGS) entry which is preliminary data.</text>
</comment>
<sequence>MDKRSKKGPIYKDDIPYDYIVIIDAGSKGSRVFVYNWLNPAVSLEKGYNMAHPVIRSLGEETDSDSDDDDNTQSEESTDIQVPRINTKKKWKTKIKPGISTFAQSPQKIGKHHLKYLLKLAEKVVPESQHSRTPIFLHSTAGMRLLTPSQQQTVLDEVCEYFTTKSKFYLPDCSSHINVIEGDIEGLYGWLSSNYLMGSFDHPQSHQHGKGHTTYGLLDMGGASTQVVFQPNTTETEEHKNNLYKFDLFKLPIMEDGKFKNPENLQFDVYSDSYLGLGMTQAYEKYLKSLTENSSQEGSNFLSYKPPINDPCLPKGYTTSRTVDDENYDFTGDSDFQKCLLSIFPVLSKGAYGHSDKPSGNCQQYDDQADVSSCLLNDLIPAFDFDINYFLGVSGYWYATSKLMDYNEKRDGKNVHNPDKFLGGANGKGGDEGVKGDEEKEDEGKDDQGKDDEGKDDEGKDDEGKDDQGKDHAEKGKGNGKDKGKNETYDYKVIYDNTSKLCSKSYAELMKLNEMKSSDDQLHSDELASLCFKSTWILNFLHVGLGFPRFGIDEVKSTKFKSLEFVDKINGQEFSWTLGRALLYANDEYIQAYSNFTQQEIKRSGFTYSASPNLFHYGSEQNGVAPRPVFNRDAAGNEKLDVDTDDDESHAESKWYIQPHRWYGVGFLGVLLLLIFWLLIGKQRRTRITNTIATKIRSLKNFRSVTYTKVREDLELNDLGPSSDNFVISYDEGDKSSNV</sequence>
<organism evidence="1 2">
    <name type="scientific">[Candida] jaroonii</name>
    <dbReference type="NCBI Taxonomy" id="467808"/>
    <lineage>
        <taxon>Eukaryota</taxon>
        <taxon>Fungi</taxon>
        <taxon>Dikarya</taxon>
        <taxon>Ascomycota</taxon>
        <taxon>Saccharomycotina</taxon>
        <taxon>Pichiomycetes</taxon>
        <taxon>Debaryomycetaceae</taxon>
        <taxon>Yamadazyma</taxon>
    </lineage>
</organism>
<protein>
    <submittedName>
        <fullName evidence="1">Uncharacterized protein</fullName>
    </submittedName>
</protein>
<evidence type="ECO:0000313" key="1">
    <source>
        <dbReference type="EMBL" id="CAH6719880.1"/>
    </source>
</evidence>
<reference evidence="1" key="1">
    <citation type="submission" date="2022-06" db="EMBL/GenBank/DDBJ databases">
        <authorList>
            <person name="Legras J.-L."/>
            <person name="Devillers H."/>
            <person name="Grondin C."/>
        </authorList>
    </citation>
    <scope>NUCLEOTIDE SEQUENCE</scope>
    <source>
        <strain evidence="1">CLIB 1444</strain>
    </source>
</reference>
<accession>A0ACA9Y4N3</accession>
<name>A0ACA9Y4N3_9ASCO</name>